<dbReference type="GO" id="GO:0012505">
    <property type="term" value="C:endomembrane system"/>
    <property type="evidence" value="ECO:0007669"/>
    <property type="project" value="UniProtKB-SubCell"/>
</dbReference>
<protein>
    <submittedName>
        <fullName evidence="6">DUF1232 domain-containing protein</fullName>
    </submittedName>
</protein>
<evidence type="ECO:0000313" key="9">
    <source>
        <dbReference type="Proteomes" id="UP000440198"/>
    </source>
</evidence>
<evidence type="ECO:0000256" key="3">
    <source>
        <dbReference type="ARBA" id="ARBA00022989"/>
    </source>
</evidence>
<dbReference type="Pfam" id="PF06803">
    <property type="entry name" value="DUF1232"/>
    <property type="match status" value="1"/>
</dbReference>
<evidence type="ECO:0000313" key="8">
    <source>
        <dbReference type="Proteomes" id="UP000421791"/>
    </source>
</evidence>
<dbReference type="AlphaFoldDB" id="A0A7J4YNW7"/>
<keyword evidence="2" id="KW-0812">Transmembrane</keyword>
<organism evidence="6 8">
    <name type="scientific">Bacteroides finegoldii</name>
    <dbReference type="NCBI Taxonomy" id="338188"/>
    <lineage>
        <taxon>Bacteria</taxon>
        <taxon>Pseudomonadati</taxon>
        <taxon>Bacteroidota</taxon>
        <taxon>Bacteroidia</taxon>
        <taxon>Bacteroidales</taxon>
        <taxon>Bacteroidaceae</taxon>
        <taxon>Bacteroides</taxon>
    </lineage>
</organism>
<comment type="subcellular location">
    <subcellularLocation>
        <location evidence="1">Endomembrane system</location>
        <topology evidence="1">Multi-pass membrane protein</topology>
    </subcellularLocation>
</comment>
<dbReference type="EMBL" id="VWAG01000014">
    <property type="protein sequence ID" value="KAA5257920.1"/>
    <property type="molecule type" value="Genomic_DNA"/>
</dbReference>
<dbReference type="RefSeq" id="WP_007752641.1">
    <property type="nucleotide sequence ID" value="NZ_JADOZO010000459.1"/>
</dbReference>
<evidence type="ECO:0000259" key="5">
    <source>
        <dbReference type="Pfam" id="PF06803"/>
    </source>
</evidence>
<evidence type="ECO:0000256" key="2">
    <source>
        <dbReference type="ARBA" id="ARBA00022692"/>
    </source>
</evidence>
<feature type="domain" description="DUF1232" evidence="5">
    <location>
        <begin position="73"/>
        <end position="106"/>
    </location>
</feature>
<evidence type="ECO:0000256" key="1">
    <source>
        <dbReference type="ARBA" id="ARBA00004127"/>
    </source>
</evidence>
<evidence type="ECO:0000313" key="6">
    <source>
        <dbReference type="EMBL" id="KAA5230080.1"/>
    </source>
</evidence>
<comment type="caution">
    <text evidence="6">The sequence shown here is derived from an EMBL/GenBank/DDBJ whole genome shotgun (WGS) entry which is preliminary data.</text>
</comment>
<dbReference type="Proteomes" id="UP000440198">
    <property type="component" value="Unassembled WGS sequence"/>
</dbReference>
<dbReference type="Proteomes" id="UP000421791">
    <property type="component" value="Unassembled WGS sequence"/>
</dbReference>
<dbReference type="InterPro" id="IPR010652">
    <property type="entry name" value="DUF1232"/>
</dbReference>
<accession>A0A7J4YNW7</accession>
<proteinExistence type="predicted"/>
<evidence type="ECO:0000313" key="7">
    <source>
        <dbReference type="EMBL" id="KAA5257920.1"/>
    </source>
</evidence>
<gene>
    <name evidence="7" type="ORF">F2Z09_10050</name>
    <name evidence="6" type="ORF">F2Z22_11385</name>
</gene>
<name>A0A7J4YNW7_9BACE</name>
<keyword evidence="4" id="KW-0472">Membrane</keyword>
<dbReference type="GeneID" id="92988657"/>
<sequence>MSFVSSFLQSDWTVKATKYAYNPRRLKALVFQLGLFLSRKGLANLRKQIRLMYCYLRDIATGKYKDYDVGCLIYIIAATLYLLSPIDLIPDFLPMGFVDDTAIIIWALNVTSKELDQYMEWNPDCEKGNK</sequence>
<dbReference type="EMBL" id="VWAK01000016">
    <property type="protein sequence ID" value="KAA5230080.1"/>
    <property type="molecule type" value="Genomic_DNA"/>
</dbReference>
<keyword evidence="3" id="KW-1133">Transmembrane helix</keyword>
<evidence type="ECO:0000256" key="4">
    <source>
        <dbReference type="ARBA" id="ARBA00023136"/>
    </source>
</evidence>
<reference evidence="8 9" key="1">
    <citation type="journal article" date="2019" name="Nat. Med.">
        <title>A library of human gut bacterial isolates paired with longitudinal multiomics data enables mechanistic microbiome research.</title>
        <authorList>
            <person name="Poyet M."/>
            <person name="Groussin M."/>
            <person name="Gibbons S.M."/>
            <person name="Avila-Pacheco J."/>
            <person name="Jiang X."/>
            <person name="Kearney S.M."/>
            <person name="Perrotta A.R."/>
            <person name="Berdy B."/>
            <person name="Zhao S."/>
            <person name="Lieberman T.D."/>
            <person name="Swanson P.K."/>
            <person name="Smith M."/>
            <person name="Roesemann S."/>
            <person name="Alexander J.E."/>
            <person name="Rich S.A."/>
            <person name="Livny J."/>
            <person name="Vlamakis H."/>
            <person name="Clish C."/>
            <person name="Bullock K."/>
            <person name="Deik A."/>
            <person name="Scott J."/>
            <person name="Pierce K.A."/>
            <person name="Xavier R.J."/>
            <person name="Alm E.J."/>
        </authorList>
    </citation>
    <scope>NUCLEOTIDE SEQUENCE [LARGE SCALE GENOMIC DNA]</scope>
    <source>
        <strain evidence="7 9">BIOML-A2</strain>
        <strain evidence="6 8">BIOML-A6</strain>
    </source>
</reference>
<keyword evidence="9" id="KW-1185">Reference proteome</keyword>